<dbReference type="GO" id="GO:0016020">
    <property type="term" value="C:membrane"/>
    <property type="evidence" value="ECO:0007669"/>
    <property type="project" value="InterPro"/>
</dbReference>
<evidence type="ECO:0000259" key="2">
    <source>
        <dbReference type="Pfam" id="PF06580"/>
    </source>
</evidence>
<dbReference type="AlphaFoldDB" id="A0A2N3HM95"/>
<evidence type="ECO:0000256" key="1">
    <source>
        <dbReference type="SAM" id="Phobius"/>
    </source>
</evidence>
<feature type="transmembrane region" description="Helical" evidence="1">
    <location>
        <begin position="7"/>
        <end position="29"/>
    </location>
</feature>
<evidence type="ECO:0000313" key="5">
    <source>
        <dbReference type="Proteomes" id="UP000233435"/>
    </source>
</evidence>
<keyword evidence="1" id="KW-0812">Transmembrane</keyword>
<feature type="domain" description="Signal transduction histidine kinase internal region" evidence="2">
    <location>
        <begin position="159"/>
        <end position="237"/>
    </location>
</feature>
<feature type="transmembrane region" description="Helical" evidence="1">
    <location>
        <begin position="397"/>
        <end position="420"/>
    </location>
</feature>
<dbReference type="Pfam" id="PF13239">
    <property type="entry name" value="2TM"/>
    <property type="match status" value="1"/>
</dbReference>
<keyword evidence="5" id="KW-1185">Reference proteome</keyword>
<dbReference type="OrthoDB" id="9809908at2"/>
<dbReference type="PANTHER" id="PTHR34220">
    <property type="entry name" value="SENSOR HISTIDINE KINASE YPDA"/>
    <property type="match status" value="1"/>
</dbReference>
<dbReference type="InterPro" id="IPR025698">
    <property type="entry name" value="2TM_dom"/>
</dbReference>
<name>A0A2N3HM95_9FLAO</name>
<dbReference type="InterPro" id="IPR010559">
    <property type="entry name" value="Sig_transdc_His_kin_internal"/>
</dbReference>
<feature type="domain" description="2TM" evidence="3">
    <location>
        <begin position="361"/>
        <end position="438"/>
    </location>
</feature>
<feature type="transmembrane region" description="Helical" evidence="1">
    <location>
        <begin position="371"/>
        <end position="391"/>
    </location>
</feature>
<feature type="transmembrane region" description="Helical" evidence="1">
    <location>
        <begin position="121"/>
        <end position="139"/>
    </location>
</feature>
<sequence length="448" mass="52653">MAKSIKNIILTFIIGCAVFVIGNLISGGFEYESFNNALIEFSLYQLYAFVLGYSNMYFFQYLDRLSWKKSYKAKRIVISVLGSTVITLIGLFLMRALTAMVFNGETFSEFIKNEHIRYYQFGIWITLTIVIVFYFIYFYNRYQQNKIKEQKVIAGTASAKFDALKNQLDPHFLFNSLNVLTSLIEENPENAQKFTTSLSKVYRYVLEQKDKELVSVDEELEFAKTYMSLLKMRFEDSIIFEMPEKASNPESKVVPLSLQLLLENAVKHNMVTSSKPLHIKIYEDGNYLVIENNLQLKDIVKKSSGVGLSNIMQRYDLLTTKKININKEANRFAVAIPMLTKQISIIRTQQSESKMGDSYIRARNHVEELKNFYYSLVSYIFVIPFLIFINYRTYWDFQWFWFPMLGWGLGLSIQAFRVFVSDKFLGSTWEKRKIEQFMRQEENQKRWN</sequence>
<organism evidence="4 5">
    <name type="scientific">Confluentibacter flavum</name>
    <dbReference type="NCBI Taxonomy" id="1909700"/>
    <lineage>
        <taxon>Bacteria</taxon>
        <taxon>Pseudomonadati</taxon>
        <taxon>Bacteroidota</taxon>
        <taxon>Flavobacteriia</taxon>
        <taxon>Flavobacteriales</taxon>
        <taxon>Flavobacteriaceae</taxon>
        <taxon>Confluentibacter</taxon>
    </lineage>
</organism>
<keyword evidence="1" id="KW-1133">Transmembrane helix</keyword>
<keyword evidence="4" id="KW-0418">Kinase</keyword>
<dbReference type="EMBL" id="PJEO01000015">
    <property type="protein sequence ID" value="PKQ46014.1"/>
    <property type="molecule type" value="Genomic_DNA"/>
</dbReference>
<dbReference type="RefSeq" id="WP_106658726.1">
    <property type="nucleotide sequence ID" value="NZ_PJEO01000015.1"/>
</dbReference>
<dbReference type="PANTHER" id="PTHR34220:SF7">
    <property type="entry name" value="SENSOR HISTIDINE KINASE YPDA"/>
    <property type="match status" value="1"/>
</dbReference>
<keyword evidence="4" id="KW-0808">Transferase</keyword>
<comment type="caution">
    <text evidence="4">The sequence shown here is derived from an EMBL/GenBank/DDBJ whole genome shotgun (WGS) entry which is preliminary data.</text>
</comment>
<dbReference type="Proteomes" id="UP000233435">
    <property type="component" value="Unassembled WGS sequence"/>
</dbReference>
<reference evidence="4 5" key="1">
    <citation type="submission" date="2017-12" db="EMBL/GenBank/DDBJ databases">
        <title>Confluentibacter flavum sp. nov., isolated from the saline lake.</title>
        <authorList>
            <person name="Yu L."/>
        </authorList>
    </citation>
    <scope>NUCLEOTIDE SEQUENCE [LARGE SCALE GENOMIC DNA]</scope>
    <source>
        <strain evidence="4 5">3B</strain>
    </source>
</reference>
<dbReference type="GO" id="GO:0000155">
    <property type="term" value="F:phosphorelay sensor kinase activity"/>
    <property type="evidence" value="ECO:0007669"/>
    <property type="project" value="InterPro"/>
</dbReference>
<protein>
    <submittedName>
        <fullName evidence="4">Histidine kinase</fullName>
    </submittedName>
</protein>
<dbReference type="InterPro" id="IPR050640">
    <property type="entry name" value="Bact_2-comp_sensor_kinase"/>
</dbReference>
<gene>
    <name evidence="4" type="ORF">CSW08_04515</name>
</gene>
<dbReference type="Pfam" id="PF06580">
    <property type="entry name" value="His_kinase"/>
    <property type="match status" value="1"/>
</dbReference>
<evidence type="ECO:0000313" key="4">
    <source>
        <dbReference type="EMBL" id="PKQ46014.1"/>
    </source>
</evidence>
<feature type="transmembrane region" description="Helical" evidence="1">
    <location>
        <begin position="80"/>
        <end position="101"/>
    </location>
</feature>
<accession>A0A2N3HM95</accession>
<evidence type="ECO:0000259" key="3">
    <source>
        <dbReference type="Pfam" id="PF13239"/>
    </source>
</evidence>
<proteinExistence type="predicted"/>
<dbReference type="Gene3D" id="3.30.565.10">
    <property type="entry name" value="Histidine kinase-like ATPase, C-terminal domain"/>
    <property type="match status" value="1"/>
</dbReference>
<dbReference type="InterPro" id="IPR036890">
    <property type="entry name" value="HATPase_C_sf"/>
</dbReference>
<feature type="transmembrane region" description="Helical" evidence="1">
    <location>
        <begin position="41"/>
        <end position="59"/>
    </location>
</feature>
<keyword evidence="1" id="KW-0472">Membrane</keyword>